<evidence type="ECO:0000256" key="3">
    <source>
        <dbReference type="ARBA" id="ARBA00007913"/>
    </source>
</evidence>
<dbReference type="GO" id="GO:0005524">
    <property type="term" value="F:ATP binding"/>
    <property type="evidence" value="ECO:0007669"/>
    <property type="project" value="UniProtKB-KW"/>
</dbReference>
<dbReference type="GO" id="GO:0005634">
    <property type="term" value="C:nucleus"/>
    <property type="evidence" value="ECO:0007669"/>
    <property type="project" value="UniProtKB-SubCell"/>
</dbReference>
<accession>A0A3G2S5B5</accession>
<evidence type="ECO:0000259" key="13">
    <source>
        <dbReference type="Pfam" id="PF13087"/>
    </source>
</evidence>
<evidence type="ECO:0000259" key="12">
    <source>
        <dbReference type="Pfam" id="PF13086"/>
    </source>
</evidence>
<keyword evidence="6" id="KW-0547">Nucleotide-binding</keyword>
<dbReference type="InterPro" id="IPR050534">
    <property type="entry name" value="Coronavir_polyprotein_1ab"/>
</dbReference>
<dbReference type="GO" id="GO:0005694">
    <property type="term" value="C:chromosome"/>
    <property type="evidence" value="ECO:0007669"/>
    <property type="project" value="UniProtKB-ARBA"/>
</dbReference>
<dbReference type="InterPro" id="IPR047187">
    <property type="entry name" value="SF1_C_Upf1"/>
</dbReference>
<keyword evidence="7 15" id="KW-0378">Hydrolase</keyword>
<dbReference type="InterPro" id="IPR004483">
    <property type="entry name" value="SMUBP-2/Hcs1-like"/>
</dbReference>
<feature type="domain" description="DNA2/NAM7 helicase-like C-terminal" evidence="13">
    <location>
        <begin position="486"/>
        <end position="688"/>
    </location>
</feature>
<dbReference type="NCBIfam" id="TIGR00376">
    <property type="entry name" value="IGHMBP2 family helicase"/>
    <property type="match status" value="1"/>
</dbReference>
<dbReference type="Proteomes" id="UP000269793">
    <property type="component" value="Chromosome IV"/>
</dbReference>
<gene>
    <name evidence="15" type="primary">hcs1</name>
    <name evidence="15" type="ORF">DNF11_2343</name>
</gene>
<dbReference type="GO" id="GO:0003677">
    <property type="term" value="F:DNA binding"/>
    <property type="evidence" value="ECO:0007669"/>
    <property type="project" value="InterPro"/>
</dbReference>
<dbReference type="GO" id="GO:0043139">
    <property type="term" value="F:5'-3' DNA helicase activity"/>
    <property type="evidence" value="ECO:0007669"/>
    <property type="project" value="TreeGrafter"/>
</dbReference>
<dbReference type="Pfam" id="PF13086">
    <property type="entry name" value="AAA_11"/>
    <property type="match status" value="1"/>
</dbReference>
<dbReference type="SUPFAM" id="SSF52540">
    <property type="entry name" value="P-loop containing nucleoside triphosphate hydrolases"/>
    <property type="match status" value="1"/>
</dbReference>
<evidence type="ECO:0000256" key="6">
    <source>
        <dbReference type="ARBA" id="ARBA00022741"/>
    </source>
</evidence>
<feature type="domain" description="Helicase SMUBP-2/HCS1 1B" evidence="14">
    <location>
        <begin position="25"/>
        <end position="143"/>
    </location>
</feature>
<keyword evidence="5" id="KW-0963">Cytoplasm</keyword>
<dbReference type="OrthoDB" id="6730379at2759"/>
<keyword evidence="9" id="KW-0067">ATP-binding</keyword>
<dbReference type="FunFam" id="3.40.50.300:FF:000326">
    <property type="entry name" value="P-loop containing nucleoside triphosphate hydrolase"/>
    <property type="match status" value="1"/>
</dbReference>
<keyword evidence="10" id="KW-0539">Nucleus</keyword>
<evidence type="ECO:0000256" key="9">
    <source>
        <dbReference type="ARBA" id="ARBA00022840"/>
    </source>
</evidence>
<dbReference type="EMBL" id="CP033151">
    <property type="protein sequence ID" value="AYO43293.1"/>
    <property type="molecule type" value="Genomic_DNA"/>
</dbReference>
<dbReference type="PANTHER" id="PTHR43788">
    <property type="entry name" value="DNA2/NAM7 HELICASE FAMILY MEMBER"/>
    <property type="match status" value="1"/>
</dbReference>
<organism evidence="15 16">
    <name type="scientific">Malassezia restricta (strain ATCC 96810 / NBRC 103918 / CBS 7877)</name>
    <name type="common">Seborrheic dermatitis infection agent</name>
    <dbReference type="NCBI Taxonomy" id="425264"/>
    <lineage>
        <taxon>Eukaryota</taxon>
        <taxon>Fungi</taxon>
        <taxon>Dikarya</taxon>
        <taxon>Basidiomycota</taxon>
        <taxon>Ustilaginomycotina</taxon>
        <taxon>Malasseziomycetes</taxon>
        <taxon>Malasseziales</taxon>
        <taxon>Malasseziaceae</taxon>
        <taxon>Malassezia</taxon>
    </lineage>
</organism>
<evidence type="ECO:0000256" key="4">
    <source>
        <dbReference type="ARBA" id="ARBA00012551"/>
    </source>
</evidence>
<proteinExistence type="inferred from homology"/>
<evidence type="ECO:0000256" key="11">
    <source>
        <dbReference type="SAM" id="MobiDB-lite"/>
    </source>
</evidence>
<evidence type="ECO:0000256" key="1">
    <source>
        <dbReference type="ARBA" id="ARBA00004123"/>
    </source>
</evidence>
<reference evidence="15 16" key="1">
    <citation type="submission" date="2018-10" db="EMBL/GenBank/DDBJ databases">
        <title>Complete genome sequence of Malassezia restricta CBS 7877.</title>
        <authorList>
            <person name="Morand S.C."/>
            <person name="Bertignac M."/>
            <person name="Iltis A."/>
            <person name="Kolder I."/>
            <person name="Pirovano W."/>
            <person name="Jourdain R."/>
            <person name="Clavaud C."/>
        </authorList>
    </citation>
    <scope>NUCLEOTIDE SEQUENCE [LARGE SCALE GENOMIC DNA]</scope>
    <source>
        <strain evidence="15 16">CBS 7877</strain>
    </source>
</reference>
<evidence type="ECO:0000256" key="5">
    <source>
        <dbReference type="ARBA" id="ARBA00022490"/>
    </source>
</evidence>
<protein>
    <recommendedName>
        <fullName evidence="4">DNA helicase</fullName>
        <ecNumber evidence="4">3.6.4.12</ecNumber>
    </recommendedName>
</protein>
<evidence type="ECO:0000256" key="2">
    <source>
        <dbReference type="ARBA" id="ARBA00004496"/>
    </source>
</evidence>
<evidence type="ECO:0000256" key="7">
    <source>
        <dbReference type="ARBA" id="ARBA00022801"/>
    </source>
</evidence>
<evidence type="ECO:0000259" key="14">
    <source>
        <dbReference type="Pfam" id="PF21138"/>
    </source>
</evidence>
<comment type="similarity">
    <text evidence="3">Belongs to the DNA2/NAM7 helicase family.</text>
</comment>
<dbReference type="GO" id="GO:0003723">
    <property type="term" value="F:RNA binding"/>
    <property type="evidence" value="ECO:0007669"/>
    <property type="project" value="InterPro"/>
</dbReference>
<dbReference type="CDD" id="cd18808">
    <property type="entry name" value="SF1_C_Upf1"/>
    <property type="match status" value="1"/>
</dbReference>
<dbReference type="InterPro" id="IPR041679">
    <property type="entry name" value="DNA2/NAM7-like_C"/>
</dbReference>
<comment type="subcellular location">
    <subcellularLocation>
        <location evidence="2">Cytoplasm</location>
    </subcellularLocation>
    <subcellularLocation>
        <location evidence="1">Nucleus</location>
    </subcellularLocation>
</comment>
<dbReference type="Gene3D" id="3.40.50.300">
    <property type="entry name" value="P-loop containing nucleotide triphosphate hydrolases"/>
    <property type="match status" value="2"/>
</dbReference>
<evidence type="ECO:0000313" key="16">
    <source>
        <dbReference type="Proteomes" id="UP000269793"/>
    </source>
</evidence>
<dbReference type="PANTHER" id="PTHR43788:SF8">
    <property type="entry name" value="DNA-BINDING PROTEIN SMUBP-2"/>
    <property type="match status" value="1"/>
</dbReference>
<dbReference type="InterPro" id="IPR027417">
    <property type="entry name" value="P-loop_NTPase"/>
</dbReference>
<feature type="region of interest" description="Disordered" evidence="11">
    <location>
        <begin position="350"/>
        <end position="372"/>
    </location>
</feature>
<dbReference type="GO" id="GO:0005737">
    <property type="term" value="C:cytoplasm"/>
    <property type="evidence" value="ECO:0007669"/>
    <property type="project" value="UniProtKB-SubCell"/>
</dbReference>
<dbReference type="Pfam" id="PF13087">
    <property type="entry name" value="AAA_12"/>
    <property type="match status" value="1"/>
</dbReference>
<dbReference type="InterPro" id="IPR048761">
    <property type="entry name" value="SMUBP-2_HCS1_1B"/>
</dbReference>
<dbReference type="GO" id="GO:0016787">
    <property type="term" value="F:hydrolase activity"/>
    <property type="evidence" value="ECO:0007669"/>
    <property type="project" value="UniProtKB-KW"/>
</dbReference>
<dbReference type="EC" id="3.6.4.12" evidence="4"/>
<sequence length="724" mass="79866">MPTAVVVRTPPAPTAADVHAWLCRQHVLLEHERGEERAQNALLLSQCAPRVLARHGLALLGLSVSRTFTGEGGKILVELQNSTAMHSTSALSQHTFRPGDLCALEEHDAKKQAQDMVRGVVYRVNETSLTVALDERSGSQEDNDAGLMPLLRVVKLANEATYDRLSQTLKKLVELVGVPPLFSQERPTDFVGTPPEIVRVLLGLRPPSWKAEAPAWTPIHPRLNDTQRAAISFALRAEHLALIHGPPGTGKTTAVTELIVQLATLYPQARILVCGASNLAVDNLLERVLAPEYKDALARIDAHVTRIGHPARVLPSLTRATLDVQSRHSSEGQLAREVAQEIDDLMQVLSPPRGAPRAGNKSARKAPRVKGEERRRMWEQVRELRKEFRKRDRALASTVLKRSRIVMSTCHGAGGCQLDDLSFDFCIIDEACQALDMSCWVPVLRLAPHGRVFLSGDHLQLPPTVMAEPPRPPVSRSATLPPSASLQVTMFDRILSMYGEASKAFLSVQYRMNHEIMAFPNAQLYDGKLSAHDSCAHIRLTDLGIEGNDENDAHCAPLVLYDTTGLDMYEREDDAVLSTHSRINENEASLVMRHIELLVQHGVPTASIAVLSPYAAQVHLLSQHIRTMYDMSIEVGTVDGMQGREKDVVILSLVRSNDEQQVGFLHDSRRLNVAMTRAKRQLAVIGDADTVGGEKARHDTTASRQFLRAWIEHLHSNALIEIAA</sequence>
<feature type="domain" description="DNA2/NAM7 helicase helicase" evidence="12">
    <location>
        <begin position="223"/>
        <end position="467"/>
    </location>
</feature>
<dbReference type="Pfam" id="PF21138">
    <property type="entry name" value="SMUBP-2_HCS1_1B"/>
    <property type="match status" value="1"/>
</dbReference>
<dbReference type="VEuPathDB" id="FungiDB:DNF11_2343"/>
<dbReference type="Gene3D" id="2.40.30.270">
    <property type="match status" value="1"/>
</dbReference>
<name>A0A3G2S5B5_MALR7</name>
<evidence type="ECO:0000256" key="10">
    <source>
        <dbReference type="ARBA" id="ARBA00023242"/>
    </source>
</evidence>
<dbReference type="InterPro" id="IPR041677">
    <property type="entry name" value="DNA2/NAM7_AAA_11"/>
</dbReference>
<evidence type="ECO:0000256" key="8">
    <source>
        <dbReference type="ARBA" id="ARBA00022806"/>
    </source>
</evidence>
<evidence type="ECO:0000313" key="15">
    <source>
        <dbReference type="EMBL" id="AYO43293.1"/>
    </source>
</evidence>
<keyword evidence="8" id="KW-0347">Helicase</keyword>
<dbReference type="AlphaFoldDB" id="A0A3G2S5B5"/>
<keyword evidence="16" id="KW-1185">Reference proteome</keyword>